<dbReference type="PANTHER" id="PTHR47171:SF6">
    <property type="entry name" value="SPECIFIC TRANSCRIPTION FACTOR, PUTATIVE (AFU_ORTHOLOGUE AFUA_2G06130)-RELATED"/>
    <property type="match status" value="1"/>
</dbReference>
<name>A0A507ARG2_9PEZI</name>
<evidence type="ECO:0000313" key="5">
    <source>
        <dbReference type="EMBL" id="TPX10393.1"/>
    </source>
</evidence>
<accession>A0A507ARG2</accession>
<dbReference type="InParanoid" id="A0A507ARG2"/>
<evidence type="ECO:0000256" key="2">
    <source>
        <dbReference type="ARBA" id="ARBA00023015"/>
    </source>
</evidence>
<dbReference type="RefSeq" id="XP_030992104.1">
    <property type="nucleotide sequence ID" value="XM_031143486.1"/>
</dbReference>
<comment type="caution">
    <text evidence="5">The sequence shown here is derived from an EMBL/GenBank/DDBJ whole genome shotgun (WGS) entry which is preliminary data.</text>
</comment>
<dbReference type="InterPro" id="IPR052073">
    <property type="entry name" value="Amide_Lactam_Regulators"/>
</dbReference>
<organism evidence="5 6">
    <name type="scientific">Thyridium curvatum</name>
    <dbReference type="NCBI Taxonomy" id="1093900"/>
    <lineage>
        <taxon>Eukaryota</taxon>
        <taxon>Fungi</taxon>
        <taxon>Dikarya</taxon>
        <taxon>Ascomycota</taxon>
        <taxon>Pezizomycotina</taxon>
        <taxon>Sordariomycetes</taxon>
        <taxon>Sordariomycetidae</taxon>
        <taxon>Thyridiales</taxon>
        <taxon>Thyridiaceae</taxon>
        <taxon>Thyridium</taxon>
    </lineage>
</organism>
<reference evidence="5 6" key="1">
    <citation type="submission" date="2019-06" db="EMBL/GenBank/DDBJ databases">
        <title>Draft genome sequence of the filamentous fungus Phialemoniopsis curvata isolated from diesel fuel.</title>
        <authorList>
            <person name="Varaljay V.A."/>
            <person name="Lyon W.J."/>
            <person name="Crouch A.L."/>
            <person name="Drake C.E."/>
            <person name="Hollomon J.M."/>
            <person name="Nadeau L.J."/>
            <person name="Nunn H.S."/>
            <person name="Stevenson B.S."/>
            <person name="Bojanowski C.L."/>
            <person name="Crookes-Goodson W.J."/>
        </authorList>
    </citation>
    <scope>NUCLEOTIDE SEQUENCE [LARGE SCALE GENOMIC DNA]</scope>
    <source>
        <strain evidence="5 6">D216</strain>
    </source>
</reference>
<protein>
    <submittedName>
        <fullName evidence="5">Uncharacterized protein</fullName>
    </submittedName>
</protein>
<proteinExistence type="predicted"/>
<dbReference type="Proteomes" id="UP000319257">
    <property type="component" value="Unassembled WGS sequence"/>
</dbReference>
<gene>
    <name evidence="5" type="ORF">E0L32_008612</name>
</gene>
<dbReference type="AlphaFoldDB" id="A0A507ARG2"/>
<sequence>MHIAQRRLAWYKRCKRRAAPLNLSQPHRRYLEGVGAFLELPKFTTDALFPIFIALLNDLIPIIDGTSVLCDYSNGQSSIFLTRAICLVTCKVKQARPFLYVADDGPLLTPPKFGSKLLSGLDAAMRADLEPDRLSKVQILTMMHLHNDGIDGPGRSSSYLSQAIHEAWSLLLHWDIPGNENQEQCDFLWWSLRNFDRLNKPIMGTTPFIIDDSDIAIKRILPRKDSYRSQLMSLSMALGDLMVTATKVYKATSAATSDDCRDFPSLEDLTSTIDFSRLHKSHKGTFIFRRPNRLDIDGKLAYLEIWYHVAAMLSCRYNGPNTVQYQRRLRSADRILHLVSKVGDCLRPLPLVPYAMSMSTTTIYRALRDNQRDPNAALQDLCACYSALLALSQQWTSAKGVARLTKDLLRDFDRLRPMTKRPDHDVENTQQRSMQKADSALAAHTCSPGERQCVMEVEDIGPRPVSMPASVAIEKTILLRL</sequence>
<dbReference type="EMBL" id="SKBQ01000058">
    <property type="protein sequence ID" value="TPX10393.1"/>
    <property type="molecule type" value="Genomic_DNA"/>
</dbReference>
<keyword evidence="3" id="KW-0238">DNA-binding</keyword>
<dbReference type="CDD" id="cd12148">
    <property type="entry name" value="fungal_TF_MHR"/>
    <property type="match status" value="1"/>
</dbReference>
<evidence type="ECO:0000313" key="6">
    <source>
        <dbReference type="Proteomes" id="UP000319257"/>
    </source>
</evidence>
<evidence type="ECO:0000256" key="3">
    <source>
        <dbReference type="ARBA" id="ARBA00023125"/>
    </source>
</evidence>
<dbReference type="OrthoDB" id="10031947at2759"/>
<keyword evidence="4" id="KW-0804">Transcription</keyword>
<dbReference type="STRING" id="1093900.A0A507ARG2"/>
<evidence type="ECO:0000256" key="1">
    <source>
        <dbReference type="ARBA" id="ARBA00022833"/>
    </source>
</evidence>
<keyword evidence="1" id="KW-0862">Zinc</keyword>
<dbReference type="GeneID" id="41976059"/>
<keyword evidence="2" id="KW-0805">Transcription regulation</keyword>
<dbReference type="PANTHER" id="PTHR47171">
    <property type="entry name" value="FARA-RELATED"/>
    <property type="match status" value="1"/>
</dbReference>
<keyword evidence="6" id="KW-1185">Reference proteome</keyword>
<dbReference type="GO" id="GO:0003677">
    <property type="term" value="F:DNA binding"/>
    <property type="evidence" value="ECO:0007669"/>
    <property type="project" value="UniProtKB-KW"/>
</dbReference>
<evidence type="ECO:0000256" key="4">
    <source>
        <dbReference type="ARBA" id="ARBA00023163"/>
    </source>
</evidence>